<evidence type="ECO:0000313" key="7">
    <source>
        <dbReference type="Proteomes" id="UP000249723"/>
    </source>
</evidence>
<sequence length="665" mass="71293">MSKSQDESKASKKNSGKRTRSQQEDEAVVTKSQQGECVAQLEPATTALKEHVNESAAAPSQDDAGSDSRAEQSVQERKARKPRPDSDKPKIRLPIDDDDETPALSHKEKRLAKRRKLAGIPERESAPTPASMIHPSRKAVVDLSGDGTVTTAIGNTPAKSAHGVWVGNMNYATTSKDLIQWFSSRGLTEVTRINMPNGKRAYENNRGFAYIDFPTATDVEIAVGVSEQHLDGRKLLIKSSSDFTGRPTPAAAALTMASIPPSALVDSAPKYPFEDDGEDDDHHEDEDEGEGEDDEDDSAKPPVVTVGPTGNQPRPVTGVAQPTLNRTARKILDRQKNPPGPTLFLGNLGFETTVEDIREMFDAHQKAMANWAPRDKQEKNKQEKEKRRAKKRETAEGDEQANGSGEDSSDEEENDSSDEEKNEKGEDGEDEARKPKRVRAKKFKPETKEPLDLSKAQDAGIRKVRLGTFEDTGKCKGWAFVDFHLPEQCTRALLNIRNHALAGRTLNVEYASSDAVRRGAIGTRGAIRGGGGGRGRSSRGRGAHDGRGDDSRGRGLRSPGDGEAGRPWNDSDTRAAAGDGSWYETPAAATEYGGRSGRGNFGAGRGGSRGGARGGRGGRGGPSAGAGGASRGGHEKRAKPGAALASAQRASEAILPSTGRKIVFE</sequence>
<feature type="compositionally biased region" description="Basic and acidic residues" evidence="4">
    <location>
        <begin position="1"/>
        <end position="10"/>
    </location>
</feature>
<reference evidence="7" key="1">
    <citation type="submission" date="2016-10" db="EMBL/GenBank/DDBJ databases">
        <authorList>
            <person name="Jeantristanb JTB J.-T."/>
            <person name="Ricardo R."/>
        </authorList>
    </citation>
    <scope>NUCLEOTIDE SEQUENCE [LARGE SCALE GENOMIC DNA]</scope>
</reference>
<proteinExistence type="predicted"/>
<dbReference type="PANTHER" id="PTHR23236">
    <property type="entry name" value="EUKARYOTIC TRANSLATION INITIATION FACTOR 4B/4H"/>
    <property type="match status" value="1"/>
</dbReference>
<feature type="compositionally biased region" description="Basic and acidic residues" evidence="4">
    <location>
        <begin position="373"/>
        <end position="386"/>
    </location>
</feature>
<dbReference type="PANTHER" id="PTHR23236:SF119">
    <property type="entry name" value="NUCLEAR RNA-BINDING PROTEIN SART-3"/>
    <property type="match status" value="1"/>
</dbReference>
<dbReference type="InterPro" id="IPR035979">
    <property type="entry name" value="RBD_domain_sf"/>
</dbReference>
<keyword evidence="7" id="KW-1185">Reference proteome</keyword>
<evidence type="ECO:0000259" key="5">
    <source>
        <dbReference type="PROSITE" id="PS50102"/>
    </source>
</evidence>
<feature type="region of interest" description="Disordered" evidence="4">
    <location>
        <begin position="368"/>
        <end position="455"/>
    </location>
</feature>
<evidence type="ECO:0000256" key="2">
    <source>
        <dbReference type="ARBA" id="ARBA00022884"/>
    </source>
</evidence>
<evidence type="ECO:0000256" key="1">
    <source>
        <dbReference type="ARBA" id="ARBA00022737"/>
    </source>
</evidence>
<feature type="region of interest" description="Disordered" evidence="4">
    <location>
        <begin position="263"/>
        <end position="347"/>
    </location>
</feature>
<protein>
    <submittedName>
        <fullName evidence="6">BZ3500_MvSof-1268-A1-R1_Chr7-1g09358 protein</fullName>
    </submittedName>
</protein>
<dbReference type="PROSITE" id="PS50102">
    <property type="entry name" value="RRM"/>
    <property type="match status" value="2"/>
</dbReference>
<feature type="compositionally biased region" description="Acidic residues" evidence="4">
    <location>
        <begin position="407"/>
        <end position="418"/>
    </location>
</feature>
<keyword evidence="2 3" id="KW-0694">RNA-binding</keyword>
<dbReference type="SUPFAM" id="SSF54928">
    <property type="entry name" value="RNA-binding domain, RBD"/>
    <property type="match status" value="2"/>
</dbReference>
<evidence type="ECO:0000256" key="4">
    <source>
        <dbReference type="SAM" id="MobiDB-lite"/>
    </source>
</evidence>
<feature type="compositionally biased region" description="Basic and acidic residues" evidence="4">
    <location>
        <begin position="542"/>
        <end position="553"/>
    </location>
</feature>
<feature type="domain" description="RRM" evidence="5">
    <location>
        <begin position="436"/>
        <end position="513"/>
    </location>
</feature>
<dbReference type="STRING" id="289078.A0A2X0LE03"/>
<dbReference type="Gene3D" id="3.30.70.330">
    <property type="match status" value="3"/>
</dbReference>
<feature type="compositionally biased region" description="Basic and acidic residues" evidence="4">
    <location>
        <begin position="66"/>
        <end position="95"/>
    </location>
</feature>
<evidence type="ECO:0000313" key="6">
    <source>
        <dbReference type="EMBL" id="SDA03290.1"/>
    </source>
</evidence>
<feature type="compositionally biased region" description="Gly residues" evidence="4">
    <location>
        <begin position="594"/>
        <end position="631"/>
    </location>
</feature>
<dbReference type="AlphaFoldDB" id="A0A2X0LE03"/>
<keyword evidence="1" id="KW-0677">Repeat</keyword>
<feature type="region of interest" description="Disordered" evidence="4">
    <location>
        <begin position="1"/>
        <end position="131"/>
    </location>
</feature>
<organism evidence="6 7">
    <name type="scientific">Microbotryum saponariae</name>
    <dbReference type="NCBI Taxonomy" id="289078"/>
    <lineage>
        <taxon>Eukaryota</taxon>
        <taxon>Fungi</taxon>
        <taxon>Dikarya</taxon>
        <taxon>Basidiomycota</taxon>
        <taxon>Pucciniomycotina</taxon>
        <taxon>Microbotryomycetes</taxon>
        <taxon>Microbotryales</taxon>
        <taxon>Microbotryaceae</taxon>
        <taxon>Microbotryum</taxon>
    </lineage>
</organism>
<gene>
    <name evidence="6" type="ORF">BZ3500_MVSOF-1268-A1-R1_CHR7-1G09358</name>
</gene>
<dbReference type="SMART" id="SM00360">
    <property type="entry name" value="RRM"/>
    <property type="match status" value="2"/>
</dbReference>
<dbReference type="InterPro" id="IPR000504">
    <property type="entry name" value="RRM_dom"/>
</dbReference>
<feature type="domain" description="RRM" evidence="5">
    <location>
        <begin position="162"/>
        <end position="242"/>
    </location>
</feature>
<dbReference type="Proteomes" id="UP000249723">
    <property type="component" value="Unassembled WGS sequence"/>
</dbReference>
<name>A0A2X0LE03_9BASI</name>
<feature type="compositionally biased region" description="Basic residues" evidence="4">
    <location>
        <begin position="107"/>
        <end position="117"/>
    </location>
</feature>
<feature type="compositionally biased region" description="Acidic residues" evidence="4">
    <location>
        <begin position="274"/>
        <end position="297"/>
    </location>
</feature>
<dbReference type="OrthoDB" id="439808at2759"/>
<dbReference type="InterPro" id="IPR012677">
    <property type="entry name" value="Nucleotide-bd_a/b_plait_sf"/>
</dbReference>
<dbReference type="Pfam" id="PF00076">
    <property type="entry name" value="RRM_1"/>
    <property type="match status" value="1"/>
</dbReference>
<dbReference type="EMBL" id="FMWP01000127">
    <property type="protein sequence ID" value="SDA03290.1"/>
    <property type="molecule type" value="Genomic_DNA"/>
</dbReference>
<feature type="region of interest" description="Disordered" evidence="4">
    <location>
        <begin position="522"/>
        <end position="665"/>
    </location>
</feature>
<evidence type="ECO:0000256" key="3">
    <source>
        <dbReference type="PROSITE-ProRule" id="PRU00176"/>
    </source>
</evidence>
<accession>A0A2X0LE03</accession>
<feature type="compositionally biased region" description="Low complexity" evidence="4">
    <location>
        <begin position="642"/>
        <end position="653"/>
    </location>
</feature>
<feature type="compositionally biased region" description="Polar residues" evidence="4">
    <location>
        <begin position="308"/>
        <end position="326"/>
    </location>
</feature>
<dbReference type="GO" id="GO:0003723">
    <property type="term" value="F:RNA binding"/>
    <property type="evidence" value="ECO:0007669"/>
    <property type="project" value="UniProtKB-UniRule"/>
</dbReference>
<feature type="compositionally biased region" description="Basic and acidic residues" evidence="4">
    <location>
        <begin position="443"/>
        <end position="452"/>
    </location>
</feature>
<feature type="compositionally biased region" description="Basic residues" evidence="4">
    <location>
        <begin position="11"/>
        <end position="20"/>
    </location>
</feature>